<feature type="region of interest" description="Disordered" evidence="1">
    <location>
        <begin position="230"/>
        <end position="274"/>
    </location>
</feature>
<organism evidence="2 3">
    <name type="scientific">Prorocentrum cordatum</name>
    <dbReference type="NCBI Taxonomy" id="2364126"/>
    <lineage>
        <taxon>Eukaryota</taxon>
        <taxon>Sar</taxon>
        <taxon>Alveolata</taxon>
        <taxon>Dinophyceae</taxon>
        <taxon>Prorocentrales</taxon>
        <taxon>Prorocentraceae</taxon>
        <taxon>Prorocentrum</taxon>
    </lineage>
</organism>
<keyword evidence="3" id="KW-1185">Reference proteome</keyword>
<dbReference type="Proteomes" id="UP001189429">
    <property type="component" value="Unassembled WGS sequence"/>
</dbReference>
<protein>
    <submittedName>
        <fullName evidence="2">Uncharacterized protein</fullName>
    </submittedName>
</protein>
<evidence type="ECO:0000313" key="3">
    <source>
        <dbReference type="Proteomes" id="UP001189429"/>
    </source>
</evidence>
<reference evidence="2" key="1">
    <citation type="submission" date="2023-10" db="EMBL/GenBank/DDBJ databases">
        <authorList>
            <person name="Chen Y."/>
            <person name="Shah S."/>
            <person name="Dougan E. K."/>
            <person name="Thang M."/>
            <person name="Chan C."/>
        </authorList>
    </citation>
    <scope>NUCLEOTIDE SEQUENCE [LARGE SCALE GENOMIC DNA]</scope>
</reference>
<accession>A0ABN9VCE0</accession>
<sequence length="274" mass="29433">MLLLRGVCRASARSSCAARRQWRPPAPASARCGGGGRRTGSSLHELDLWSDHADLEHTQEYFALAQENVMGQLVEALHKRGLVSKTSSVVQAAPAEERRRRELDPHRLFMSWTTGEPGAKPLPATDVELTLLQAASPVRRGSRGGFRTSSTGACQGLVFAASIIFDDLGFGGIRLHSNAGKYAAIFWFRGKYPASEETASIPRRSQTPLRADEAEIFGFAAARAQGGCLEGCRPEPGRRVESGVNGKQVRDATLATGQRRGQGGGPRQSPPDGT</sequence>
<dbReference type="EMBL" id="CAUYUJ010016893">
    <property type="protein sequence ID" value="CAK0869840.1"/>
    <property type="molecule type" value="Genomic_DNA"/>
</dbReference>
<gene>
    <name evidence="2" type="ORF">PCOR1329_LOCUS56085</name>
</gene>
<evidence type="ECO:0000313" key="2">
    <source>
        <dbReference type="EMBL" id="CAK0869840.1"/>
    </source>
</evidence>
<evidence type="ECO:0000256" key="1">
    <source>
        <dbReference type="SAM" id="MobiDB-lite"/>
    </source>
</evidence>
<name>A0ABN9VCE0_9DINO</name>
<proteinExistence type="predicted"/>
<feature type="compositionally biased region" description="Basic and acidic residues" evidence="1">
    <location>
        <begin position="232"/>
        <end position="241"/>
    </location>
</feature>
<comment type="caution">
    <text evidence="2">The sequence shown here is derived from an EMBL/GenBank/DDBJ whole genome shotgun (WGS) entry which is preliminary data.</text>
</comment>